<feature type="chain" id="PRO_5045534744" evidence="1">
    <location>
        <begin position="22"/>
        <end position="391"/>
    </location>
</feature>
<dbReference type="RefSeq" id="WP_382421959.1">
    <property type="nucleotide sequence ID" value="NZ_JBHSCW010000003.1"/>
</dbReference>
<dbReference type="Pfam" id="PF09839">
    <property type="entry name" value="DUF2066"/>
    <property type="match status" value="1"/>
</dbReference>
<keyword evidence="1" id="KW-0732">Signal</keyword>
<evidence type="ECO:0000256" key="1">
    <source>
        <dbReference type="SAM" id="SignalP"/>
    </source>
</evidence>
<feature type="signal peptide" evidence="1">
    <location>
        <begin position="1"/>
        <end position="21"/>
    </location>
</feature>
<sequence length="391" mass="43246">MSFRSLTLALAALLVMGAVLAGQPYANDLYRVSGVDVDVEASNAVEAREAAMALGESRALSRLWDRLVPSSARNQVPSLGASEVTSLVEDLRVSDERTTSNRYIASLTVSFRPQAVRQMLRDERIPFAEQRSEPVVLLPVFERGEMQTLWRDDNPWLEAWNNHTNTGLVPLTVPLGDASAMSMISAQGARSGDREALNRVAEANGTDSVLVALARESGSLIQLNARLYEDDDVRDIPVDSISRREGEELSQALSRAAEEVSSALHDIWKEENVLRFDQQETLLAEVPVRSLEDWARVQRSLGSTSAVLEYDVVRLTRSEGVVRVVFFGGTDQLSQALAREDLRLVPSDDRQLQEDGAISSGAEAVRRANRPQWRIVNEDDFAREGLSNDDE</sequence>
<dbReference type="InterPro" id="IPR018642">
    <property type="entry name" value="DUF2066"/>
</dbReference>
<name>A0ABV8UM74_9PROT</name>
<proteinExistence type="predicted"/>
<reference evidence="3" key="1">
    <citation type="journal article" date="2019" name="Int. J. Syst. Evol. Microbiol.">
        <title>The Global Catalogue of Microorganisms (GCM) 10K type strain sequencing project: providing services to taxonomists for standard genome sequencing and annotation.</title>
        <authorList>
            <consortium name="The Broad Institute Genomics Platform"/>
            <consortium name="The Broad Institute Genome Sequencing Center for Infectious Disease"/>
            <person name="Wu L."/>
            <person name="Ma J."/>
        </authorList>
    </citation>
    <scope>NUCLEOTIDE SEQUENCE [LARGE SCALE GENOMIC DNA]</scope>
    <source>
        <strain evidence="3">CECT 8472</strain>
    </source>
</reference>
<accession>A0ABV8UM74</accession>
<evidence type="ECO:0000313" key="3">
    <source>
        <dbReference type="Proteomes" id="UP001595799"/>
    </source>
</evidence>
<organism evidence="2 3">
    <name type="scientific">Fodinicurvata halophila</name>
    <dbReference type="NCBI Taxonomy" id="1419723"/>
    <lineage>
        <taxon>Bacteria</taxon>
        <taxon>Pseudomonadati</taxon>
        <taxon>Pseudomonadota</taxon>
        <taxon>Alphaproteobacteria</taxon>
        <taxon>Rhodospirillales</taxon>
        <taxon>Rhodovibrionaceae</taxon>
        <taxon>Fodinicurvata</taxon>
    </lineage>
</organism>
<evidence type="ECO:0000313" key="2">
    <source>
        <dbReference type="EMBL" id="MFC4351634.1"/>
    </source>
</evidence>
<protein>
    <submittedName>
        <fullName evidence="2">DUF2066 domain-containing protein</fullName>
    </submittedName>
</protein>
<dbReference type="EMBL" id="JBHSCW010000003">
    <property type="protein sequence ID" value="MFC4351634.1"/>
    <property type="molecule type" value="Genomic_DNA"/>
</dbReference>
<comment type="caution">
    <text evidence="2">The sequence shown here is derived from an EMBL/GenBank/DDBJ whole genome shotgun (WGS) entry which is preliminary data.</text>
</comment>
<dbReference type="Proteomes" id="UP001595799">
    <property type="component" value="Unassembled WGS sequence"/>
</dbReference>
<keyword evidence="3" id="KW-1185">Reference proteome</keyword>
<gene>
    <name evidence="2" type="ORF">ACFOW6_08790</name>
</gene>